<dbReference type="PROSITE" id="PS50127">
    <property type="entry name" value="UBC_2"/>
    <property type="match status" value="1"/>
</dbReference>
<dbReference type="EMBL" id="KB908515">
    <property type="protein sequence ID" value="EOA89479.1"/>
    <property type="molecule type" value="Genomic_DNA"/>
</dbReference>
<dbReference type="STRING" id="671987.R0KJX7"/>
<gene>
    <name evidence="3" type="ORF">SETTUDRAFT_167937</name>
</gene>
<protein>
    <recommendedName>
        <fullName evidence="2">UBC core domain-containing protein</fullName>
    </recommendedName>
</protein>
<organism evidence="3 4">
    <name type="scientific">Exserohilum turcicum (strain 28A)</name>
    <name type="common">Northern leaf blight fungus</name>
    <name type="synonym">Setosphaeria turcica</name>
    <dbReference type="NCBI Taxonomy" id="671987"/>
    <lineage>
        <taxon>Eukaryota</taxon>
        <taxon>Fungi</taxon>
        <taxon>Dikarya</taxon>
        <taxon>Ascomycota</taxon>
        <taxon>Pezizomycotina</taxon>
        <taxon>Dothideomycetes</taxon>
        <taxon>Pleosporomycetidae</taxon>
        <taxon>Pleosporales</taxon>
        <taxon>Pleosporineae</taxon>
        <taxon>Pleosporaceae</taxon>
        <taxon>Exserohilum</taxon>
    </lineage>
</organism>
<sequence>MAAMQKRLEREYHAMRKNPTLAYHVQLKQGEFSDWLGSLQGLKNSAYQGGTFKFHLHFTEEYPAKPPTLRFTTRIYHPNVDARTGAVAWRMLGSGWHHNITVEKVMMSLRTLLDHPELESAVEMQIAREFIQQPKRYVHHAKQWTERFAKEDVV</sequence>
<keyword evidence="4" id="KW-1185">Reference proteome</keyword>
<proteinExistence type="predicted"/>
<evidence type="ECO:0000259" key="2">
    <source>
        <dbReference type="PROSITE" id="PS50127"/>
    </source>
</evidence>
<dbReference type="PANTHER" id="PTHR24067">
    <property type="entry name" value="UBIQUITIN-CONJUGATING ENZYME E2"/>
    <property type="match status" value="1"/>
</dbReference>
<dbReference type="InterPro" id="IPR016135">
    <property type="entry name" value="UBQ-conjugating_enzyme/RWD"/>
</dbReference>
<evidence type="ECO:0000313" key="4">
    <source>
        <dbReference type="Proteomes" id="UP000016935"/>
    </source>
</evidence>
<evidence type="ECO:0000256" key="1">
    <source>
        <dbReference type="ARBA" id="ARBA00022786"/>
    </source>
</evidence>
<dbReference type="InterPro" id="IPR000608">
    <property type="entry name" value="UBC"/>
</dbReference>
<dbReference type="HOGENOM" id="CLU_030988_13_3_1"/>
<dbReference type="Proteomes" id="UP000016935">
    <property type="component" value="Unassembled WGS sequence"/>
</dbReference>
<name>R0KJX7_EXST2</name>
<evidence type="ECO:0000313" key="3">
    <source>
        <dbReference type="EMBL" id="EOA89479.1"/>
    </source>
</evidence>
<dbReference type="SMART" id="SM00212">
    <property type="entry name" value="UBCc"/>
    <property type="match status" value="1"/>
</dbReference>
<feature type="domain" description="UBC core" evidence="2">
    <location>
        <begin position="3"/>
        <end position="150"/>
    </location>
</feature>
<dbReference type="InterPro" id="IPR050113">
    <property type="entry name" value="Ub_conjugating_enzyme"/>
</dbReference>
<dbReference type="AlphaFoldDB" id="R0KJX7"/>
<dbReference type="OrthoDB" id="9978460at2759"/>
<dbReference type="GeneID" id="19400364"/>
<reference evidence="3 4" key="2">
    <citation type="journal article" date="2013" name="PLoS Genet.">
        <title>Comparative genome structure, secondary metabolite, and effector coding capacity across Cochliobolus pathogens.</title>
        <authorList>
            <person name="Condon B.J."/>
            <person name="Leng Y."/>
            <person name="Wu D."/>
            <person name="Bushley K.E."/>
            <person name="Ohm R.A."/>
            <person name="Otillar R."/>
            <person name="Martin J."/>
            <person name="Schackwitz W."/>
            <person name="Grimwood J."/>
            <person name="MohdZainudin N."/>
            <person name="Xue C."/>
            <person name="Wang R."/>
            <person name="Manning V.A."/>
            <person name="Dhillon B."/>
            <person name="Tu Z.J."/>
            <person name="Steffenson B.J."/>
            <person name="Salamov A."/>
            <person name="Sun H."/>
            <person name="Lowry S."/>
            <person name="LaButti K."/>
            <person name="Han J."/>
            <person name="Copeland A."/>
            <person name="Lindquist E."/>
            <person name="Barry K."/>
            <person name="Schmutz J."/>
            <person name="Baker S.E."/>
            <person name="Ciuffetti L.M."/>
            <person name="Grigoriev I.V."/>
            <person name="Zhong S."/>
            <person name="Turgeon B.G."/>
        </authorList>
    </citation>
    <scope>NUCLEOTIDE SEQUENCE [LARGE SCALE GENOMIC DNA]</scope>
    <source>
        <strain evidence="4">28A</strain>
    </source>
</reference>
<reference evidence="3 4" key="1">
    <citation type="journal article" date="2012" name="PLoS Pathog.">
        <title>Diverse lifestyles and strategies of plant pathogenesis encoded in the genomes of eighteen Dothideomycetes fungi.</title>
        <authorList>
            <person name="Ohm R.A."/>
            <person name="Feau N."/>
            <person name="Henrissat B."/>
            <person name="Schoch C.L."/>
            <person name="Horwitz B.A."/>
            <person name="Barry K.W."/>
            <person name="Condon B.J."/>
            <person name="Copeland A.C."/>
            <person name="Dhillon B."/>
            <person name="Glaser F."/>
            <person name="Hesse C.N."/>
            <person name="Kosti I."/>
            <person name="LaButti K."/>
            <person name="Lindquist E.A."/>
            <person name="Lucas S."/>
            <person name="Salamov A.A."/>
            <person name="Bradshaw R.E."/>
            <person name="Ciuffetti L."/>
            <person name="Hamelin R.C."/>
            <person name="Kema G.H.J."/>
            <person name="Lawrence C."/>
            <person name="Scott J.A."/>
            <person name="Spatafora J.W."/>
            <person name="Turgeon B.G."/>
            <person name="de Wit P.J.G.M."/>
            <person name="Zhong S."/>
            <person name="Goodwin S.B."/>
            <person name="Grigoriev I.V."/>
        </authorList>
    </citation>
    <scope>NUCLEOTIDE SEQUENCE [LARGE SCALE GENOMIC DNA]</scope>
    <source>
        <strain evidence="4">28A</strain>
    </source>
</reference>
<accession>R0KJX7</accession>
<keyword evidence="1" id="KW-0833">Ubl conjugation pathway</keyword>
<dbReference type="RefSeq" id="XP_008023246.1">
    <property type="nucleotide sequence ID" value="XM_008025055.1"/>
</dbReference>
<dbReference type="Pfam" id="PF00179">
    <property type="entry name" value="UQ_con"/>
    <property type="match status" value="1"/>
</dbReference>
<dbReference type="eggNOG" id="KOG0417">
    <property type="taxonomic scope" value="Eukaryota"/>
</dbReference>
<dbReference type="Gene3D" id="3.10.110.10">
    <property type="entry name" value="Ubiquitin Conjugating Enzyme"/>
    <property type="match status" value="1"/>
</dbReference>
<dbReference type="SUPFAM" id="SSF54495">
    <property type="entry name" value="UBC-like"/>
    <property type="match status" value="1"/>
</dbReference>